<comment type="caution">
    <text evidence="1">The sequence shown here is derived from an EMBL/GenBank/DDBJ whole genome shotgun (WGS) entry which is preliminary data.</text>
</comment>
<proteinExistence type="predicted"/>
<evidence type="ECO:0000313" key="2">
    <source>
        <dbReference type="Proteomes" id="UP000316096"/>
    </source>
</evidence>
<name>A0A543C0Y4_9ACTN</name>
<dbReference type="EMBL" id="VFOZ01000002">
    <property type="protein sequence ID" value="TQL90749.1"/>
    <property type="molecule type" value="Genomic_DNA"/>
</dbReference>
<dbReference type="AlphaFoldDB" id="A0A543C0Y4"/>
<dbReference type="Proteomes" id="UP000316096">
    <property type="component" value="Unassembled WGS sequence"/>
</dbReference>
<evidence type="ECO:0000313" key="1">
    <source>
        <dbReference type="EMBL" id="TQL90749.1"/>
    </source>
</evidence>
<sequence length="121" mass="13054">MRAEAVRAVRRLGGSLTQIVGMLADPAPVVVRAVNAALRTEPSAVPVAQLWELLAADSPAHVRLGAYERLRTSDTWTRVHVDLHLLAAHDVELGHRAHADLTAWLQGGAATTYRKPSPEAL</sequence>
<organism evidence="1 2">
    <name type="scientific">Actinoallomurus bryophytorum</name>
    <dbReference type="NCBI Taxonomy" id="1490222"/>
    <lineage>
        <taxon>Bacteria</taxon>
        <taxon>Bacillati</taxon>
        <taxon>Actinomycetota</taxon>
        <taxon>Actinomycetes</taxon>
        <taxon>Streptosporangiales</taxon>
        <taxon>Thermomonosporaceae</taxon>
        <taxon>Actinoallomurus</taxon>
    </lineage>
</organism>
<evidence type="ECO:0008006" key="3">
    <source>
        <dbReference type="Google" id="ProtNLM"/>
    </source>
</evidence>
<accession>A0A543C0Y4</accession>
<reference evidence="1 2" key="1">
    <citation type="submission" date="2019-06" db="EMBL/GenBank/DDBJ databases">
        <title>Sequencing the genomes of 1000 actinobacteria strains.</title>
        <authorList>
            <person name="Klenk H.-P."/>
        </authorList>
    </citation>
    <scope>NUCLEOTIDE SEQUENCE [LARGE SCALE GENOMIC DNA]</scope>
    <source>
        <strain evidence="1 2">DSM 102200</strain>
    </source>
</reference>
<keyword evidence="2" id="KW-1185">Reference proteome</keyword>
<gene>
    <name evidence="1" type="ORF">FB559_8062</name>
</gene>
<dbReference type="OrthoDB" id="3374146at2"/>
<protein>
    <recommendedName>
        <fullName evidence="3">HEAT repeat protein</fullName>
    </recommendedName>
</protein>